<name>A0A1J5RZR0_9ZZZZ</name>
<dbReference type="AlphaFoldDB" id="A0A1J5RZR0"/>
<sequence length="98" mass="11036">MFRKSIAVILFVLSGGVAAAEAPAVPDPQRGELLYSTHCIACHSTQIHWRDKKLVKDYQSLLSEVGRWQKLGGLGWNDEDISVVARYLNTLHYHYPTP</sequence>
<dbReference type="GO" id="GO:0009055">
    <property type="term" value="F:electron transfer activity"/>
    <property type="evidence" value="ECO:0007669"/>
    <property type="project" value="InterPro"/>
</dbReference>
<comment type="caution">
    <text evidence="1">The sequence shown here is derived from an EMBL/GenBank/DDBJ whole genome shotgun (WGS) entry which is preliminary data.</text>
</comment>
<dbReference type="EMBL" id="MLJW01000082">
    <property type="protein sequence ID" value="OIR01641.1"/>
    <property type="molecule type" value="Genomic_DNA"/>
</dbReference>
<organism evidence="1">
    <name type="scientific">mine drainage metagenome</name>
    <dbReference type="NCBI Taxonomy" id="410659"/>
    <lineage>
        <taxon>unclassified sequences</taxon>
        <taxon>metagenomes</taxon>
        <taxon>ecological metagenomes</taxon>
    </lineage>
</organism>
<dbReference type="GO" id="GO:0020037">
    <property type="term" value="F:heme binding"/>
    <property type="evidence" value="ECO:0007669"/>
    <property type="project" value="InterPro"/>
</dbReference>
<protein>
    <recommendedName>
        <fullName evidence="2">Cytochrome c domain-containing protein</fullName>
    </recommendedName>
</protein>
<evidence type="ECO:0000313" key="1">
    <source>
        <dbReference type="EMBL" id="OIR01641.1"/>
    </source>
</evidence>
<reference evidence="1" key="1">
    <citation type="submission" date="2016-10" db="EMBL/GenBank/DDBJ databases">
        <title>Sequence of Gallionella enrichment culture.</title>
        <authorList>
            <person name="Poehlein A."/>
            <person name="Muehling M."/>
            <person name="Daniel R."/>
        </authorList>
    </citation>
    <scope>NUCLEOTIDE SEQUENCE</scope>
</reference>
<accession>A0A1J5RZR0</accession>
<evidence type="ECO:0008006" key="2">
    <source>
        <dbReference type="Google" id="ProtNLM"/>
    </source>
</evidence>
<gene>
    <name evidence="1" type="ORF">GALL_163520</name>
</gene>
<proteinExistence type="predicted"/>
<dbReference type="SUPFAM" id="SSF46626">
    <property type="entry name" value="Cytochrome c"/>
    <property type="match status" value="1"/>
</dbReference>
<dbReference type="InterPro" id="IPR036909">
    <property type="entry name" value="Cyt_c-like_dom_sf"/>
</dbReference>